<feature type="domain" description="CinA C-terminal" evidence="1">
    <location>
        <begin position="13"/>
        <end position="158"/>
    </location>
</feature>
<protein>
    <submittedName>
        <fullName evidence="2">Damage-inducible protein CinA</fullName>
    </submittedName>
</protein>
<dbReference type="EMBL" id="LHSG01000005">
    <property type="protein sequence ID" value="KPD23807.1"/>
    <property type="molecule type" value="Genomic_DNA"/>
</dbReference>
<dbReference type="OrthoDB" id="9801454at2"/>
<keyword evidence="3" id="KW-1185">Reference proteome</keyword>
<evidence type="ECO:0000259" key="1">
    <source>
        <dbReference type="Pfam" id="PF02464"/>
    </source>
</evidence>
<dbReference type="Pfam" id="PF02464">
    <property type="entry name" value="CinA"/>
    <property type="match status" value="1"/>
</dbReference>
<dbReference type="RefSeq" id="WP_053953526.1">
    <property type="nucleotide sequence ID" value="NZ_FNCB01000004.1"/>
</dbReference>
<dbReference type="InterPro" id="IPR008136">
    <property type="entry name" value="CinA_C"/>
</dbReference>
<evidence type="ECO:0000313" key="3">
    <source>
        <dbReference type="Proteomes" id="UP000053030"/>
    </source>
</evidence>
<gene>
    <name evidence="2" type="ORF">AFK76_06645</name>
</gene>
<proteinExistence type="predicted"/>
<organism evidence="2 3">
    <name type="scientific">Idiomarina zobellii</name>
    <dbReference type="NCBI Taxonomy" id="86103"/>
    <lineage>
        <taxon>Bacteria</taxon>
        <taxon>Pseudomonadati</taxon>
        <taxon>Pseudomonadota</taxon>
        <taxon>Gammaproteobacteria</taxon>
        <taxon>Alteromonadales</taxon>
        <taxon>Idiomarinaceae</taxon>
        <taxon>Idiomarina</taxon>
    </lineage>
</organism>
<dbReference type="InterPro" id="IPR036653">
    <property type="entry name" value="CinA-like_C"/>
</dbReference>
<comment type="caution">
    <text evidence="2">The sequence shown here is derived from an EMBL/GenBank/DDBJ whole genome shotgun (WGS) entry which is preliminary data.</text>
</comment>
<accession>A0A837NGJ7</accession>
<sequence>MVTTTVITPQTLELAEQLGQCLLEKQQTIATAESCTGGGIGYAITEVAGSSAWFNGGLITYTNDLKRQLLNVSQKTLEQDGAVSAECVKQMALGAQAQCNTSWAIAVSGVAGPGGGTAEKPVGLVWMALVGPDCEEVWSQTFTGNRQKVRSQTIDEVLGKAINQFLLQ</sequence>
<dbReference type="NCBIfam" id="TIGR00199">
    <property type="entry name" value="PncC_domain"/>
    <property type="match status" value="1"/>
</dbReference>
<dbReference type="Proteomes" id="UP000053030">
    <property type="component" value="Unassembled WGS sequence"/>
</dbReference>
<dbReference type="AlphaFoldDB" id="A0A837NGJ7"/>
<name>A0A837NGJ7_9GAMM</name>
<evidence type="ECO:0000313" key="2">
    <source>
        <dbReference type="EMBL" id="KPD23807.1"/>
    </source>
</evidence>
<dbReference type="SUPFAM" id="SSF142433">
    <property type="entry name" value="CinA-like"/>
    <property type="match status" value="1"/>
</dbReference>
<dbReference type="Gene3D" id="3.90.950.20">
    <property type="entry name" value="CinA-like"/>
    <property type="match status" value="1"/>
</dbReference>
<reference evidence="2 3" key="1">
    <citation type="submission" date="2015-08" db="EMBL/GenBank/DDBJ databases">
        <title>Genome sequencing and assembly of the deep-sea bacterium Idiomarina zobellii.</title>
        <authorList>
            <person name="Mithoefer S.D."/>
            <person name="Rheaume B.A."/>
            <person name="MacLea K.S."/>
        </authorList>
    </citation>
    <scope>NUCLEOTIDE SEQUENCE [LARGE SCALE GENOMIC DNA]</scope>
    <source>
        <strain evidence="2 3">KMM 231</strain>
    </source>
</reference>